<dbReference type="GO" id="GO:0016024">
    <property type="term" value="P:CDP-diacylglycerol biosynthetic process"/>
    <property type="evidence" value="ECO:0007669"/>
    <property type="project" value="UniProtKB-UniPathway"/>
</dbReference>
<dbReference type="GO" id="GO:0003841">
    <property type="term" value="F:1-acylglycerol-3-phosphate O-acyltransferase activity"/>
    <property type="evidence" value="ECO:0007669"/>
    <property type="project" value="UniProtKB-UniRule"/>
</dbReference>
<keyword evidence="13" id="KW-1185">Reference proteome</keyword>
<comment type="catalytic activity">
    <reaction evidence="1 9">
        <text>a 1-acyl-sn-glycero-3-phosphate + an acyl-CoA = a 1,2-diacyl-sn-glycero-3-phosphate + CoA</text>
        <dbReference type="Rhea" id="RHEA:19709"/>
        <dbReference type="ChEBI" id="CHEBI:57287"/>
        <dbReference type="ChEBI" id="CHEBI:57970"/>
        <dbReference type="ChEBI" id="CHEBI:58342"/>
        <dbReference type="ChEBI" id="CHEBI:58608"/>
        <dbReference type="EC" id="2.3.1.51"/>
    </reaction>
</comment>
<dbReference type="OrthoDB" id="5290997at2"/>
<keyword evidence="10" id="KW-0472">Membrane</keyword>
<protein>
    <recommendedName>
        <fullName evidence="6 9">1-acyl-sn-glycerol-3-phosphate acyltransferase</fullName>
        <ecNumber evidence="5 9">2.3.1.51</ecNumber>
    </recommendedName>
</protein>
<dbReference type="SUPFAM" id="SSF69593">
    <property type="entry name" value="Glycerol-3-phosphate (1)-acyltransferase"/>
    <property type="match status" value="1"/>
</dbReference>
<feature type="domain" description="Phospholipid/glycerol acyltransferase" evidence="11">
    <location>
        <begin position="66"/>
        <end position="181"/>
    </location>
</feature>
<dbReference type="InterPro" id="IPR002123">
    <property type="entry name" value="Plipid/glycerol_acylTrfase"/>
</dbReference>
<dbReference type="EC" id="2.3.1.51" evidence="5 9"/>
<feature type="transmembrane region" description="Helical" evidence="10">
    <location>
        <begin position="97"/>
        <end position="115"/>
    </location>
</feature>
<dbReference type="EMBL" id="NWUO01000013">
    <property type="protein sequence ID" value="PNS10654.1"/>
    <property type="molecule type" value="Genomic_DNA"/>
</dbReference>
<comment type="domain">
    <text evidence="9">The HXXXXD motif is essential for acyltransferase activity and may constitute the binding site for the phosphate moiety of the glycerol-3-phosphate.</text>
</comment>
<evidence type="ECO:0000256" key="6">
    <source>
        <dbReference type="ARBA" id="ARBA00016139"/>
    </source>
</evidence>
<dbReference type="SMART" id="SM00563">
    <property type="entry name" value="PlsC"/>
    <property type="match status" value="1"/>
</dbReference>
<evidence type="ECO:0000256" key="4">
    <source>
        <dbReference type="ARBA" id="ARBA00008655"/>
    </source>
</evidence>
<organism evidence="12 13">
    <name type="scientific">Mixta theicola</name>
    <dbReference type="NCBI Taxonomy" id="1458355"/>
    <lineage>
        <taxon>Bacteria</taxon>
        <taxon>Pseudomonadati</taxon>
        <taxon>Pseudomonadota</taxon>
        <taxon>Gammaproteobacteria</taxon>
        <taxon>Enterobacterales</taxon>
        <taxon>Erwiniaceae</taxon>
        <taxon>Mixta</taxon>
    </lineage>
</organism>
<keyword evidence="9" id="KW-0594">Phospholipid biosynthesis</keyword>
<evidence type="ECO:0000313" key="13">
    <source>
        <dbReference type="Proteomes" id="UP000236345"/>
    </source>
</evidence>
<dbReference type="RefSeq" id="WP_103060795.1">
    <property type="nucleotide sequence ID" value="NZ_BSOF01000029.1"/>
</dbReference>
<evidence type="ECO:0000256" key="10">
    <source>
        <dbReference type="SAM" id="Phobius"/>
    </source>
</evidence>
<dbReference type="Pfam" id="PF01553">
    <property type="entry name" value="Acyltransferase"/>
    <property type="match status" value="1"/>
</dbReference>
<keyword evidence="8 9" id="KW-0012">Acyltransferase</keyword>
<sequence>MIAIIRLILIGGFILLSTIVVLLVCLFRPRNTSNAYFAAQLYSKVSRLLGVKVTITGKENILADSCVYVANHQSNFDIFFLTAAVPPGTVSIGKKSILYFPFFGLIYWLSGNILIERGNKARAMQALQKAKEQMLKNNTSVWLFPEGTRNYGKELKPFKTGAFHLARNAGLPLVPVSASTYYPDYKLNRINNGEVIINFLPPVPKEMVETQPVRETVSFVYNQLSTAIAVLDKQIRLSAGDDVN</sequence>
<gene>
    <name evidence="12" type="ORF">COO59_16185</name>
</gene>
<feature type="transmembrane region" description="Helical" evidence="10">
    <location>
        <begin position="7"/>
        <end position="29"/>
    </location>
</feature>
<dbReference type="CDD" id="cd07989">
    <property type="entry name" value="LPLAT_AGPAT-like"/>
    <property type="match status" value="1"/>
</dbReference>
<comment type="similarity">
    <text evidence="4 9">Belongs to the 1-acyl-sn-glycerol-3-phosphate acyltransferase family.</text>
</comment>
<dbReference type="AlphaFoldDB" id="A0A2K1Q6I1"/>
<dbReference type="GO" id="GO:0006654">
    <property type="term" value="P:phosphatidic acid biosynthetic process"/>
    <property type="evidence" value="ECO:0007669"/>
    <property type="project" value="TreeGrafter"/>
</dbReference>
<evidence type="ECO:0000256" key="5">
    <source>
        <dbReference type="ARBA" id="ARBA00013211"/>
    </source>
</evidence>
<evidence type="ECO:0000256" key="8">
    <source>
        <dbReference type="ARBA" id="ARBA00023315"/>
    </source>
</evidence>
<name>A0A2K1Q6I1_9GAMM</name>
<comment type="caution">
    <text evidence="12">The sequence shown here is derived from an EMBL/GenBank/DDBJ whole genome shotgun (WGS) entry which is preliminary data.</text>
</comment>
<evidence type="ECO:0000256" key="2">
    <source>
        <dbReference type="ARBA" id="ARBA00004728"/>
    </source>
</evidence>
<dbReference type="GO" id="GO:0016020">
    <property type="term" value="C:membrane"/>
    <property type="evidence" value="ECO:0007669"/>
    <property type="project" value="InterPro"/>
</dbReference>
<dbReference type="NCBIfam" id="TIGR00530">
    <property type="entry name" value="AGP_acyltrn"/>
    <property type="match status" value="1"/>
</dbReference>
<accession>A0A2K1Q6I1</accession>
<keyword evidence="9" id="KW-0444">Lipid biosynthesis</keyword>
<evidence type="ECO:0000256" key="7">
    <source>
        <dbReference type="ARBA" id="ARBA00022679"/>
    </source>
</evidence>
<dbReference type="InterPro" id="IPR004552">
    <property type="entry name" value="AGP_acyltrans"/>
</dbReference>
<evidence type="ECO:0000259" key="11">
    <source>
        <dbReference type="SMART" id="SM00563"/>
    </source>
</evidence>
<dbReference type="PANTHER" id="PTHR10434:SF11">
    <property type="entry name" value="1-ACYL-SN-GLYCEROL-3-PHOSPHATE ACYLTRANSFERASE"/>
    <property type="match status" value="1"/>
</dbReference>
<keyword evidence="9" id="KW-1208">Phospholipid metabolism</keyword>
<evidence type="ECO:0000256" key="9">
    <source>
        <dbReference type="RuleBase" id="RU361267"/>
    </source>
</evidence>
<keyword evidence="9" id="KW-0443">Lipid metabolism</keyword>
<proteinExistence type="inferred from homology"/>
<evidence type="ECO:0000256" key="3">
    <source>
        <dbReference type="ARBA" id="ARBA00005189"/>
    </source>
</evidence>
<comment type="pathway">
    <text evidence="2">Phospholipid metabolism; CDP-diacylglycerol biosynthesis; CDP-diacylglycerol from sn-glycerol 3-phosphate: step 2/3.</text>
</comment>
<keyword evidence="7 9" id="KW-0808">Transferase</keyword>
<reference evidence="13" key="1">
    <citation type="submission" date="2017-09" db="EMBL/GenBank/DDBJ databases">
        <authorList>
            <person name="Palmer M."/>
            <person name="Steenkamp E.T."/>
            <person name="Coetzee M.P."/>
            <person name="Avontuur J.R."/>
            <person name="Van Zyl E."/>
            <person name="Chan W.-Y."/>
            <person name="Blom J."/>
            <person name="Venter S.N."/>
        </authorList>
    </citation>
    <scope>NUCLEOTIDE SEQUENCE [LARGE SCALE GENOMIC DNA]</scope>
    <source>
        <strain evidence="13">QC88-366</strain>
    </source>
</reference>
<comment type="pathway">
    <text evidence="3">Lipid metabolism.</text>
</comment>
<dbReference type="PANTHER" id="PTHR10434">
    <property type="entry name" value="1-ACYL-SN-GLYCEROL-3-PHOSPHATE ACYLTRANSFERASE"/>
    <property type="match status" value="1"/>
</dbReference>
<keyword evidence="10" id="KW-0812">Transmembrane</keyword>
<dbReference type="UniPathway" id="UPA00557">
    <property type="reaction ID" value="UER00613"/>
</dbReference>
<evidence type="ECO:0000313" key="12">
    <source>
        <dbReference type="EMBL" id="PNS10654.1"/>
    </source>
</evidence>
<keyword evidence="10" id="KW-1133">Transmembrane helix</keyword>
<dbReference type="Proteomes" id="UP000236345">
    <property type="component" value="Unassembled WGS sequence"/>
</dbReference>
<evidence type="ECO:0000256" key="1">
    <source>
        <dbReference type="ARBA" id="ARBA00001141"/>
    </source>
</evidence>